<feature type="transmembrane region" description="Helical" evidence="5">
    <location>
        <begin position="62"/>
        <end position="79"/>
    </location>
</feature>
<organism evidence="6 7">
    <name type="scientific">Sphingoaurantiacus capsulatus</name>
    <dbReference type="NCBI Taxonomy" id="1771310"/>
    <lineage>
        <taxon>Bacteria</taxon>
        <taxon>Pseudomonadati</taxon>
        <taxon>Pseudomonadota</taxon>
        <taxon>Alphaproteobacteria</taxon>
        <taxon>Sphingomonadales</taxon>
        <taxon>Sphingosinicellaceae</taxon>
        <taxon>Sphingoaurantiacus</taxon>
    </lineage>
</organism>
<evidence type="ECO:0000256" key="3">
    <source>
        <dbReference type="ARBA" id="ARBA00022989"/>
    </source>
</evidence>
<keyword evidence="2 5" id="KW-0812">Transmembrane</keyword>
<dbReference type="RefSeq" id="WP_380858789.1">
    <property type="nucleotide sequence ID" value="NZ_JBHRXV010000004.1"/>
</dbReference>
<feature type="transmembrane region" description="Helical" evidence="5">
    <location>
        <begin position="91"/>
        <end position="113"/>
    </location>
</feature>
<feature type="transmembrane region" description="Helical" evidence="5">
    <location>
        <begin position="146"/>
        <end position="166"/>
    </location>
</feature>
<comment type="subcellular location">
    <subcellularLocation>
        <location evidence="1">Membrane</location>
        <topology evidence="1">Multi-pass membrane protein</topology>
    </subcellularLocation>
</comment>
<gene>
    <name evidence="6" type="ORF">ACFOMD_06755</name>
</gene>
<evidence type="ECO:0000256" key="4">
    <source>
        <dbReference type="ARBA" id="ARBA00023136"/>
    </source>
</evidence>
<dbReference type="InterPro" id="IPR007300">
    <property type="entry name" value="CidB/LrgB"/>
</dbReference>
<evidence type="ECO:0000256" key="1">
    <source>
        <dbReference type="ARBA" id="ARBA00004141"/>
    </source>
</evidence>
<protein>
    <submittedName>
        <fullName evidence="6">LrgB family protein</fullName>
    </submittedName>
</protein>
<keyword evidence="3 5" id="KW-1133">Transmembrane helix</keyword>
<sequence length="227" mass="23344">MIASLAACAAVFAAFLIARRIAHHGRHHPLLNPILLAAAMIGASLWLSGLPVARFTELTQPLRWLLGPAIVALGHLIWSHRAALGANARPLAIAIIGGSLTGITSAVSLARVLDLDLSLQHALAPKSATSPFAIALMERLGGSPELAAGLVIVTGIIGAILVPPILKALRLDDPETEGVAVGQSAHIVGTDALSRRSAKAAAFSGLTMALAGIATAILLPLLWGWLI</sequence>
<accession>A0ABV7XAE0</accession>
<evidence type="ECO:0000313" key="7">
    <source>
        <dbReference type="Proteomes" id="UP001595615"/>
    </source>
</evidence>
<dbReference type="Pfam" id="PF04172">
    <property type="entry name" value="LrgB"/>
    <property type="match status" value="1"/>
</dbReference>
<comment type="caution">
    <text evidence="6">The sequence shown here is derived from an EMBL/GenBank/DDBJ whole genome shotgun (WGS) entry which is preliminary data.</text>
</comment>
<dbReference type="PANTHER" id="PTHR30249">
    <property type="entry name" value="PUTATIVE SEROTONIN TRANSPORTER"/>
    <property type="match status" value="1"/>
</dbReference>
<feature type="transmembrane region" description="Helical" evidence="5">
    <location>
        <begin position="200"/>
        <end position="226"/>
    </location>
</feature>
<evidence type="ECO:0000256" key="2">
    <source>
        <dbReference type="ARBA" id="ARBA00022692"/>
    </source>
</evidence>
<dbReference type="PANTHER" id="PTHR30249:SF0">
    <property type="entry name" value="PLASTIDAL GLYCOLATE_GLYCERATE TRANSLOCATOR 1, CHLOROPLASTIC"/>
    <property type="match status" value="1"/>
</dbReference>
<dbReference type="Proteomes" id="UP001595615">
    <property type="component" value="Unassembled WGS sequence"/>
</dbReference>
<evidence type="ECO:0000256" key="5">
    <source>
        <dbReference type="SAM" id="Phobius"/>
    </source>
</evidence>
<reference evidence="7" key="1">
    <citation type="journal article" date="2019" name="Int. J. Syst. Evol. Microbiol.">
        <title>The Global Catalogue of Microorganisms (GCM) 10K type strain sequencing project: providing services to taxonomists for standard genome sequencing and annotation.</title>
        <authorList>
            <consortium name="The Broad Institute Genomics Platform"/>
            <consortium name="The Broad Institute Genome Sequencing Center for Infectious Disease"/>
            <person name="Wu L."/>
            <person name="Ma J."/>
        </authorList>
    </citation>
    <scope>NUCLEOTIDE SEQUENCE [LARGE SCALE GENOMIC DNA]</scope>
    <source>
        <strain evidence="7">KCTC 42644</strain>
    </source>
</reference>
<name>A0ABV7XAE0_9SPHN</name>
<feature type="transmembrane region" description="Helical" evidence="5">
    <location>
        <begin position="30"/>
        <end position="50"/>
    </location>
</feature>
<keyword evidence="7" id="KW-1185">Reference proteome</keyword>
<evidence type="ECO:0000313" key="6">
    <source>
        <dbReference type="EMBL" id="MFC3712262.1"/>
    </source>
</evidence>
<proteinExistence type="predicted"/>
<dbReference type="EMBL" id="JBHRXV010000004">
    <property type="protein sequence ID" value="MFC3712262.1"/>
    <property type="molecule type" value="Genomic_DNA"/>
</dbReference>
<keyword evidence="4 5" id="KW-0472">Membrane</keyword>